<accession>A0A0G0VVZ6</accession>
<dbReference type="AlphaFoldDB" id="A0A0G0VVZ6"/>
<reference evidence="1 2" key="1">
    <citation type="journal article" date="2015" name="Nature">
        <title>rRNA introns, odd ribosomes, and small enigmatic genomes across a large radiation of phyla.</title>
        <authorList>
            <person name="Brown C.T."/>
            <person name="Hug L.A."/>
            <person name="Thomas B.C."/>
            <person name="Sharon I."/>
            <person name="Castelle C.J."/>
            <person name="Singh A."/>
            <person name="Wilkins M.J."/>
            <person name="Williams K.H."/>
            <person name="Banfield J.F."/>
        </authorList>
    </citation>
    <scope>NUCLEOTIDE SEQUENCE [LARGE SCALE GENOMIC DNA]</scope>
</reference>
<protein>
    <submittedName>
        <fullName evidence="1">Uncharacterized protein</fullName>
    </submittedName>
</protein>
<dbReference type="Proteomes" id="UP000034493">
    <property type="component" value="Unassembled WGS sequence"/>
</dbReference>
<proteinExistence type="predicted"/>
<name>A0A0G0VVZ6_9BACT</name>
<gene>
    <name evidence="1" type="ORF">UU56_C0014G0026</name>
</gene>
<evidence type="ECO:0000313" key="2">
    <source>
        <dbReference type="Proteomes" id="UP000034493"/>
    </source>
</evidence>
<dbReference type="EMBL" id="LCBC01000014">
    <property type="protein sequence ID" value="KKS03827.1"/>
    <property type="molecule type" value="Genomic_DNA"/>
</dbReference>
<comment type="caution">
    <text evidence="1">The sequence shown here is derived from an EMBL/GenBank/DDBJ whole genome shotgun (WGS) entry which is preliminary data.</text>
</comment>
<organism evidence="1 2">
    <name type="scientific">Candidatus Curtissbacteria bacterium GW2011_GWA2_41_24</name>
    <dbReference type="NCBI Taxonomy" id="1618411"/>
    <lineage>
        <taxon>Bacteria</taxon>
        <taxon>Candidatus Curtissiibacteriota</taxon>
    </lineage>
</organism>
<evidence type="ECO:0000313" key="1">
    <source>
        <dbReference type="EMBL" id="KKS03827.1"/>
    </source>
</evidence>
<sequence length="751" mass="84545">MVERTVVGLPLSESPQTELLDLRLYSAFNALREFKDRNVLDLLHLGELDATKAASLANELAISIFQSLKIEPNGQTPDQVKPEKIEQLTSATQSLGNKLIVIRHAEQSPPEWVFTIPRADLRKIRMMQNPFNRMDLITNKSLAEVFATGFILCYLSARTGKDIKIFSSENARAFEIARVIKQMAPNSTIVIDEGLTCITYKDEGDDPCVTVEQILADVPSGFMPWEPKLIDKLCKPTRNGQRPSKTIEDSISYLYNQKDDPTGNSLFIALTHSQQLSEVLNKAKELADPSTRLPEMSMIAIGCDNFLILERGVLGETEKPKPIKRKDMRKILEKLGEGYQWYKVRRSEYETEEKIPFLVSPEPLILTNEEASEILTIGQDIVAFMNACNELFNIDDRVANLLNRGKPDYLQKARRTNYLFIRPDLIITKDGFSICEIETSPFGLPLAELLNRAYEEVGFQTLVPSCILGQFLRDHTTNRGQIVYSQNTASYAGQLQFLAREILSSVQREWNAAHIDTLVGVSPIHLYRGFYLYEALNDLFIHDLVIRVLDDLNVTPSLTPYMEEKALLALIWDSRLEPFFIQRLGTSTVDRLRKTIPPTWIVGQEEYFAGQLPNGVTSSIDLADLSKSMRRYVLKKSGFGHGSSWGEGVNFLHEKSQAEASRLLSAASSDNSSLYIIQEFMEGQKRPLIYEEKGSRKPIPMEARIRITPYFAMIGESAGQMLAIKATGCENTNYIHASTGSINTAVSAHPI</sequence>